<evidence type="ECO:0000313" key="2">
    <source>
        <dbReference type="Proteomes" id="UP001529510"/>
    </source>
</evidence>
<dbReference type="EMBL" id="JAMKFB020000008">
    <property type="protein sequence ID" value="KAL0185580.1"/>
    <property type="molecule type" value="Genomic_DNA"/>
</dbReference>
<dbReference type="AlphaFoldDB" id="A0ABD0QH79"/>
<reference evidence="1 2" key="1">
    <citation type="submission" date="2024-05" db="EMBL/GenBank/DDBJ databases">
        <title>Genome sequencing and assembly of Indian major carp, Cirrhinus mrigala (Hamilton, 1822).</title>
        <authorList>
            <person name="Mohindra V."/>
            <person name="Chowdhury L.M."/>
            <person name="Lal K."/>
            <person name="Jena J.K."/>
        </authorList>
    </citation>
    <scope>NUCLEOTIDE SEQUENCE [LARGE SCALE GENOMIC DNA]</scope>
    <source>
        <strain evidence="1">CM1030</strain>
        <tissue evidence="1">Blood</tissue>
    </source>
</reference>
<feature type="non-terminal residue" evidence="1">
    <location>
        <position position="292"/>
    </location>
</feature>
<keyword evidence="2" id="KW-1185">Reference proteome</keyword>
<evidence type="ECO:0000313" key="1">
    <source>
        <dbReference type="EMBL" id="KAL0185580.1"/>
    </source>
</evidence>
<organism evidence="1 2">
    <name type="scientific">Cirrhinus mrigala</name>
    <name type="common">Mrigala</name>
    <dbReference type="NCBI Taxonomy" id="683832"/>
    <lineage>
        <taxon>Eukaryota</taxon>
        <taxon>Metazoa</taxon>
        <taxon>Chordata</taxon>
        <taxon>Craniata</taxon>
        <taxon>Vertebrata</taxon>
        <taxon>Euteleostomi</taxon>
        <taxon>Actinopterygii</taxon>
        <taxon>Neopterygii</taxon>
        <taxon>Teleostei</taxon>
        <taxon>Ostariophysi</taxon>
        <taxon>Cypriniformes</taxon>
        <taxon>Cyprinidae</taxon>
        <taxon>Labeoninae</taxon>
        <taxon>Labeonini</taxon>
        <taxon>Cirrhinus</taxon>
    </lineage>
</organism>
<name>A0ABD0QH79_CIRMR</name>
<accession>A0ABD0QH79</accession>
<proteinExistence type="predicted"/>
<sequence length="292" mass="32157">FCPFSKHSVCVHLTLFFVAVHSFYLKVIAMSDKQSVVKTKGELKQRHYRLCTPPCPHYITGGNTHSLCVVCLGAKHAESALEGADCPHCERLSLYTLCSRRLSLRREPSPAFSVVSCPRGECSTLHVSSSEEVDVEDVNEAGDSPSQSVQYEELVEVVTHAVVKLKLQWPAEKPLEPARSKLDERFLRSKPPPSRQGLLFFSPIFTPRCLDRGESHSWPTFTALATLHYSSVVGAVERGHGVMPRVEQTLTGYLSHSSLAPSWPTKPLRTTSLLVGKGYSSAGQAGACLHIM</sequence>
<comment type="caution">
    <text evidence="1">The sequence shown here is derived from an EMBL/GenBank/DDBJ whole genome shotgun (WGS) entry which is preliminary data.</text>
</comment>
<feature type="non-terminal residue" evidence="1">
    <location>
        <position position="1"/>
    </location>
</feature>
<protein>
    <submittedName>
        <fullName evidence="1">Uncharacterized protein</fullName>
    </submittedName>
</protein>
<gene>
    <name evidence="1" type="ORF">M9458_017250</name>
</gene>
<dbReference type="Proteomes" id="UP001529510">
    <property type="component" value="Unassembled WGS sequence"/>
</dbReference>